<protein>
    <submittedName>
        <fullName evidence="6">Radical SAM superfamily protein</fullName>
    </submittedName>
</protein>
<gene>
    <name evidence="6" type="ORF">Verru16b_01194</name>
</gene>
<evidence type="ECO:0000256" key="4">
    <source>
        <dbReference type="SAM" id="MobiDB-lite"/>
    </source>
</evidence>
<feature type="domain" description="Elp3/MiaA/NifB-like radical SAM core" evidence="5">
    <location>
        <begin position="72"/>
        <end position="300"/>
    </location>
</feature>
<dbReference type="KEGG" id="obg:Verru16b_01194"/>
<dbReference type="InterPro" id="IPR007197">
    <property type="entry name" value="rSAM"/>
</dbReference>
<dbReference type="GO" id="GO:0003824">
    <property type="term" value="F:catalytic activity"/>
    <property type="evidence" value="ECO:0007669"/>
    <property type="project" value="InterPro"/>
</dbReference>
<sequence>MPPPAVPRPTPGRGTTLNPANRFERLTVEPDPDYAEYDEHGVPVERPHPRTQFYVDASESILVRHDSPDLGPGWGLNPYRGCEHGCAYCFARPFHDYLGWNSGVDFETKILVKPRAPDLLRAALSARSWHPEPISLSGITDCYQPAERKFQLTRRCLEVMTEFRQPVGIITKNFLVTRDIDLLAGLAAHDGAAVYVTLTTLDADLSGRLEPRAARPDHRLRAIRLLTDAGIPVGVMVAPVIPGLTEHEIPAILDAVAAAGARRAAYILLRLPHTVKDVFLAWLDTHAPAKKDRVLARLRDLHGGQLYDATFGTRLRGTGIFAEQTEQLFTVSARRAGLNRADFNLSTAAFRRPGGTQLDLL</sequence>
<proteinExistence type="predicted"/>
<evidence type="ECO:0000256" key="1">
    <source>
        <dbReference type="ARBA" id="ARBA00022723"/>
    </source>
</evidence>
<feature type="region of interest" description="Disordered" evidence="4">
    <location>
        <begin position="1"/>
        <end position="24"/>
    </location>
</feature>
<evidence type="ECO:0000256" key="3">
    <source>
        <dbReference type="ARBA" id="ARBA00023014"/>
    </source>
</evidence>
<dbReference type="EMBL" id="CP016094">
    <property type="protein sequence ID" value="AOS44133.1"/>
    <property type="molecule type" value="Genomic_DNA"/>
</dbReference>
<dbReference type="Proteomes" id="UP000095228">
    <property type="component" value="Chromosome"/>
</dbReference>
<dbReference type="PANTHER" id="PTHR43432">
    <property type="entry name" value="SLR0285 PROTEIN"/>
    <property type="match status" value="1"/>
</dbReference>
<dbReference type="AlphaFoldDB" id="A0A1D8ATB9"/>
<dbReference type="InterPro" id="IPR006638">
    <property type="entry name" value="Elp3/MiaA/NifB-like_rSAM"/>
</dbReference>
<dbReference type="GO" id="GO:0051536">
    <property type="term" value="F:iron-sulfur cluster binding"/>
    <property type="evidence" value="ECO:0007669"/>
    <property type="project" value="UniProtKB-KW"/>
</dbReference>
<keyword evidence="2" id="KW-0408">Iron</keyword>
<feature type="compositionally biased region" description="Pro residues" evidence="4">
    <location>
        <begin position="1"/>
        <end position="10"/>
    </location>
</feature>
<dbReference type="CDD" id="cd01335">
    <property type="entry name" value="Radical_SAM"/>
    <property type="match status" value="1"/>
</dbReference>
<dbReference type="GO" id="GO:0046872">
    <property type="term" value="F:metal ion binding"/>
    <property type="evidence" value="ECO:0007669"/>
    <property type="project" value="UniProtKB-KW"/>
</dbReference>
<evidence type="ECO:0000313" key="7">
    <source>
        <dbReference type="Proteomes" id="UP000095228"/>
    </source>
</evidence>
<dbReference type="NCBIfam" id="NF033668">
    <property type="entry name" value="rSAM_PA0069"/>
    <property type="match status" value="1"/>
</dbReference>
<accession>A0A1D8ATB9</accession>
<name>A0A1D8ATB9_9BACT</name>
<dbReference type="SUPFAM" id="SSF102114">
    <property type="entry name" value="Radical SAM enzymes"/>
    <property type="match status" value="1"/>
</dbReference>
<dbReference type="InterPro" id="IPR040086">
    <property type="entry name" value="MJ0683-like"/>
</dbReference>
<dbReference type="Pfam" id="PF04055">
    <property type="entry name" value="Radical_SAM"/>
    <property type="match status" value="1"/>
</dbReference>
<organism evidence="6 7">
    <name type="scientific">Lacunisphaera limnophila</name>
    <dbReference type="NCBI Taxonomy" id="1838286"/>
    <lineage>
        <taxon>Bacteria</taxon>
        <taxon>Pseudomonadati</taxon>
        <taxon>Verrucomicrobiota</taxon>
        <taxon>Opitutia</taxon>
        <taxon>Opitutales</taxon>
        <taxon>Opitutaceae</taxon>
        <taxon>Lacunisphaera</taxon>
    </lineage>
</organism>
<dbReference type="OrthoDB" id="9785699at2"/>
<dbReference type="SMART" id="SM00729">
    <property type="entry name" value="Elp3"/>
    <property type="match status" value="1"/>
</dbReference>
<dbReference type="SFLD" id="SFLDS00029">
    <property type="entry name" value="Radical_SAM"/>
    <property type="match status" value="1"/>
</dbReference>
<dbReference type="PANTHER" id="PTHR43432:SF3">
    <property type="entry name" value="SLR0285 PROTEIN"/>
    <property type="match status" value="1"/>
</dbReference>
<keyword evidence="1" id="KW-0479">Metal-binding</keyword>
<evidence type="ECO:0000256" key="2">
    <source>
        <dbReference type="ARBA" id="ARBA00023004"/>
    </source>
</evidence>
<reference evidence="6 7" key="1">
    <citation type="submission" date="2016-06" db="EMBL/GenBank/DDBJ databases">
        <title>Three novel species with peptidoglycan cell walls form the new genus Lacunisphaera gen. nov. in the family Opitutaceae of the verrucomicrobial subdivision 4.</title>
        <authorList>
            <person name="Rast P."/>
            <person name="Gloeckner I."/>
            <person name="Jogler M."/>
            <person name="Boedeker C."/>
            <person name="Jeske O."/>
            <person name="Wiegand S."/>
            <person name="Reinhardt R."/>
            <person name="Schumann P."/>
            <person name="Rohde M."/>
            <person name="Spring S."/>
            <person name="Gloeckner F.O."/>
            <person name="Jogler C."/>
        </authorList>
    </citation>
    <scope>NUCLEOTIDE SEQUENCE [LARGE SCALE GENOMIC DNA]</scope>
    <source>
        <strain evidence="6 7">IG16b</strain>
    </source>
</reference>
<keyword evidence="3" id="KW-0411">Iron-sulfur</keyword>
<dbReference type="PATRIC" id="fig|1838286.3.peg.1202"/>
<evidence type="ECO:0000313" key="6">
    <source>
        <dbReference type="EMBL" id="AOS44133.1"/>
    </source>
</evidence>
<keyword evidence="7" id="KW-1185">Reference proteome</keyword>
<evidence type="ECO:0000259" key="5">
    <source>
        <dbReference type="SMART" id="SM00729"/>
    </source>
</evidence>
<dbReference type="SFLD" id="SFLDG01084">
    <property type="entry name" value="Uncharacterised_Radical_SAM_Su"/>
    <property type="match status" value="1"/>
</dbReference>
<dbReference type="Gene3D" id="3.80.30.30">
    <property type="match status" value="1"/>
</dbReference>
<dbReference type="RefSeq" id="WP_069961420.1">
    <property type="nucleotide sequence ID" value="NZ_CP016094.1"/>
</dbReference>
<dbReference type="InterPro" id="IPR058240">
    <property type="entry name" value="rSAM_sf"/>
</dbReference>